<sequence length="449" mass="50365">MFLRSRFVCVLLLALAASGASAQPFESSDLPLVIVDVGREIPNEPKVEGRMRIVDNGPGERNRPDDAATGYDGPIGIELRGATSRTKYAKKQYAVETRDEAGANLNVPLLGFPEENDWILHAPYSDKTLMRNVLAYRLAREMGQYASRTRYVELILDGEYQGVYVLMEKIKRDDGRVDIATLNPDETSGDDLTGGYIVKIDKRSGGERGGWLSPVRAPGWGGSGRPLYQFHDPKPSEIAPEQAAYIENWISDFERALMAETIEDPARGYPAFIDLASFVDYFLLVELSKNVDGYRLSAYFHKDKDSNGGLLRAGPVWDVNIGFGNADYYSGADPEGWQVLMTQAEDPFQIPAWWPRLVQTESFQSAARARWAELRAGPLATDSLVARVDGIADQLDEAQARNFQRWPVLGRRIWPNEFVGETYAEEVDFLRSWLRQRLAWMDGELLAEP</sequence>
<dbReference type="EMBL" id="MQWB01000001">
    <property type="protein sequence ID" value="OZC02025.1"/>
    <property type="molecule type" value="Genomic_DNA"/>
</dbReference>
<protein>
    <recommendedName>
        <fullName evidence="4">Spore coat protein CotH</fullName>
    </recommendedName>
</protein>
<comment type="caution">
    <text evidence="2">The sequence shown here is derived from an EMBL/GenBank/DDBJ whole genome shotgun (WGS) entry which is preliminary data.</text>
</comment>
<reference evidence="2 3" key="1">
    <citation type="submission" date="2016-11" db="EMBL/GenBank/DDBJ databases">
        <title>Study of marine rhodopsin-containing bacteria.</title>
        <authorList>
            <person name="Yoshizawa S."/>
            <person name="Kumagai Y."/>
            <person name="Kogure K."/>
        </authorList>
    </citation>
    <scope>NUCLEOTIDE SEQUENCE [LARGE SCALE GENOMIC DNA]</scope>
    <source>
        <strain evidence="2 3">SG-29</strain>
    </source>
</reference>
<feature type="signal peptide" evidence="1">
    <location>
        <begin position="1"/>
        <end position="22"/>
    </location>
</feature>
<keyword evidence="3" id="KW-1185">Reference proteome</keyword>
<dbReference type="Pfam" id="PF08757">
    <property type="entry name" value="CotH"/>
    <property type="match status" value="1"/>
</dbReference>
<accession>A0A259TW81</accession>
<gene>
    <name evidence="2" type="ORF">BSZ36_02935</name>
</gene>
<dbReference type="OrthoDB" id="9803752at2"/>
<evidence type="ECO:0008006" key="4">
    <source>
        <dbReference type="Google" id="ProtNLM"/>
    </source>
</evidence>
<organism evidence="2 3">
    <name type="scientific">Rubricoccus marinus</name>
    <dbReference type="NCBI Taxonomy" id="716817"/>
    <lineage>
        <taxon>Bacteria</taxon>
        <taxon>Pseudomonadati</taxon>
        <taxon>Rhodothermota</taxon>
        <taxon>Rhodothermia</taxon>
        <taxon>Rhodothermales</taxon>
        <taxon>Rubricoccaceae</taxon>
        <taxon>Rubricoccus</taxon>
    </lineage>
</organism>
<feature type="chain" id="PRO_5013351282" description="Spore coat protein CotH" evidence="1">
    <location>
        <begin position="23"/>
        <end position="449"/>
    </location>
</feature>
<dbReference type="InterPro" id="IPR014867">
    <property type="entry name" value="Spore_coat_CotH_CotH2/3/7"/>
</dbReference>
<dbReference type="AlphaFoldDB" id="A0A259TW81"/>
<name>A0A259TW81_9BACT</name>
<proteinExistence type="predicted"/>
<evidence type="ECO:0000256" key="1">
    <source>
        <dbReference type="SAM" id="SignalP"/>
    </source>
</evidence>
<dbReference type="Proteomes" id="UP000216446">
    <property type="component" value="Unassembled WGS sequence"/>
</dbReference>
<dbReference type="InParanoid" id="A0A259TW81"/>
<evidence type="ECO:0000313" key="3">
    <source>
        <dbReference type="Proteomes" id="UP000216446"/>
    </source>
</evidence>
<evidence type="ECO:0000313" key="2">
    <source>
        <dbReference type="EMBL" id="OZC02025.1"/>
    </source>
</evidence>
<keyword evidence="1" id="KW-0732">Signal</keyword>